<proteinExistence type="predicted"/>
<evidence type="ECO:0000313" key="1">
    <source>
        <dbReference type="EMBL" id="MBA4668008.1"/>
    </source>
</evidence>
<name>A0A7C9EQP8_OPUST</name>
<organism evidence="1">
    <name type="scientific">Opuntia streptacantha</name>
    <name type="common">Prickly pear cactus</name>
    <name type="synonym">Opuntia cardona</name>
    <dbReference type="NCBI Taxonomy" id="393608"/>
    <lineage>
        <taxon>Eukaryota</taxon>
        <taxon>Viridiplantae</taxon>
        <taxon>Streptophyta</taxon>
        <taxon>Embryophyta</taxon>
        <taxon>Tracheophyta</taxon>
        <taxon>Spermatophyta</taxon>
        <taxon>Magnoliopsida</taxon>
        <taxon>eudicotyledons</taxon>
        <taxon>Gunneridae</taxon>
        <taxon>Pentapetalae</taxon>
        <taxon>Caryophyllales</taxon>
        <taxon>Cactineae</taxon>
        <taxon>Cactaceae</taxon>
        <taxon>Opuntioideae</taxon>
        <taxon>Opuntia</taxon>
    </lineage>
</organism>
<reference evidence="1" key="1">
    <citation type="journal article" date="2013" name="J. Plant Res.">
        <title>Effect of fungi and light on seed germination of three Opuntia species from semiarid lands of central Mexico.</title>
        <authorList>
            <person name="Delgado-Sanchez P."/>
            <person name="Jimenez-Bremont J.F."/>
            <person name="Guerrero-Gonzalez Mde L."/>
            <person name="Flores J."/>
        </authorList>
    </citation>
    <scope>NUCLEOTIDE SEQUENCE</scope>
    <source>
        <tissue evidence="1">Cladode</tissue>
    </source>
</reference>
<reference evidence="1" key="2">
    <citation type="submission" date="2020-07" db="EMBL/GenBank/DDBJ databases">
        <authorList>
            <person name="Vera ALvarez R."/>
            <person name="Arias-Moreno D.M."/>
            <person name="Jimenez-Jacinto V."/>
            <person name="Jimenez-Bremont J.F."/>
            <person name="Swaminathan K."/>
            <person name="Moose S.P."/>
            <person name="Guerrero-Gonzalez M.L."/>
            <person name="Marino-Ramirez L."/>
            <person name="Landsman D."/>
            <person name="Rodriguez-Kessler M."/>
            <person name="Delgado-Sanchez P."/>
        </authorList>
    </citation>
    <scope>NUCLEOTIDE SEQUENCE</scope>
    <source>
        <tissue evidence="1">Cladode</tissue>
    </source>
</reference>
<accession>A0A7C9EQP8</accession>
<protein>
    <submittedName>
        <fullName evidence="1">Uncharacterized protein</fullName>
    </submittedName>
</protein>
<sequence length="112" mass="13479">MHPPSSGDGDEGGVQVAINIDVNIVHMKRNQRRRLTLAVDVRLVARNVRIIHNRRVRNHRVHHRTRRKVILRRRLLHYRLQLRGLHRRLLPVVYPLRELQTELHRPPKLVRH</sequence>
<dbReference type="EMBL" id="GISG01237682">
    <property type="protein sequence ID" value="MBA4668008.1"/>
    <property type="molecule type" value="Transcribed_RNA"/>
</dbReference>
<dbReference type="AlphaFoldDB" id="A0A7C9EQP8"/>